<dbReference type="GO" id="GO:0030145">
    <property type="term" value="F:manganese ion binding"/>
    <property type="evidence" value="ECO:0007669"/>
    <property type="project" value="UniProtKB-UniRule"/>
</dbReference>
<keyword evidence="6 8" id="KW-0378">Hydrolase</keyword>
<dbReference type="PANTHER" id="PTHR11963">
    <property type="entry name" value="LEUCINE AMINOPEPTIDASE-RELATED"/>
    <property type="match status" value="1"/>
</dbReference>
<evidence type="ECO:0000256" key="4">
    <source>
        <dbReference type="ARBA" id="ARBA00022438"/>
    </source>
</evidence>
<dbReference type="NCBIfam" id="NF002073">
    <property type="entry name" value="PRK00913.1-2"/>
    <property type="match status" value="1"/>
</dbReference>
<dbReference type="NCBIfam" id="NF002083">
    <property type="entry name" value="PRK00913.3-5"/>
    <property type="match status" value="1"/>
</dbReference>
<dbReference type="EC" id="3.4.11.1" evidence="8"/>
<dbReference type="EC" id="3.4.11.10" evidence="8"/>
<feature type="binding site" evidence="8">
    <location>
        <position position="268"/>
    </location>
    <ligand>
        <name>Mn(2+)</name>
        <dbReference type="ChEBI" id="CHEBI:29035"/>
        <label>1</label>
    </ligand>
</feature>
<dbReference type="AlphaFoldDB" id="E6TXJ7"/>
<protein>
    <recommendedName>
        <fullName evidence="8">Probable cytosol aminopeptidase</fullName>
        <ecNumber evidence="8">3.4.11.1</ecNumber>
    </recommendedName>
    <alternativeName>
        <fullName evidence="8">Leucine aminopeptidase</fullName>
        <shortName evidence="8">LAP</shortName>
        <ecNumber evidence="8">3.4.11.10</ecNumber>
    </alternativeName>
    <alternativeName>
        <fullName evidence="8">Leucyl aminopeptidase</fullName>
    </alternativeName>
</protein>
<feature type="active site" evidence="8">
    <location>
        <position position="275"/>
    </location>
</feature>
<feature type="domain" description="Peptidase M17 leucyl aminopeptidase N-terminal" evidence="10">
    <location>
        <begin position="25"/>
        <end position="144"/>
    </location>
</feature>
<dbReference type="InterPro" id="IPR043472">
    <property type="entry name" value="Macro_dom-like"/>
</dbReference>
<dbReference type="Gene3D" id="3.40.630.10">
    <property type="entry name" value="Zn peptidases"/>
    <property type="match status" value="1"/>
</dbReference>
<dbReference type="SUPFAM" id="SSF52949">
    <property type="entry name" value="Macro domain-like"/>
    <property type="match status" value="1"/>
</dbReference>
<evidence type="ECO:0000256" key="5">
    <source>
        <dbReference type="ARBA" id="ARBA00022670"/>
    </source>
</evidence>
<keyword evidence="5 8" id="KW-0645">Protease</keyword>
<dbReference type="eggNOG" id="COG0260">
    <property type="taxonomic scope" value="Bacteria"/>
</dbReference>
<dbReference type="Proteomes" id="UP000001401">
    <property type="component" value="Chromosome"/>
</dbReference>
<dbReference type="HOGENOM" id="CLU_013734_2_2_9"/>
<proteinExistence type="inferred from homology"/>
<dbReference type="SUPFAM" id="SSF53187">
    <property type="entry name" value="Zn-dependent exopeptidases"/>
    <property type="match status" value="1"/>
</dbReference>
<dbReference type="InterPro" id="IPR008283">
    <property type="entry name" value="Peptidase_M17_N"/>
</dbReference>
<dbReference type="GO" id="GO:0006508">
    <property type="term" value="P:proteolysis"/>
    <property type="evidence" value="ECO:0007669"/>
    <property type="project" value="UniProtKB-KW"/>
</dbReference>
<dbReference type="PRINTS" id="PR00481">
    <property type="entry name" value="LAMNOPPTDASE"/>
</dbReference>
<keyword evidence="8" id="KW-0963">Cytoplasm</keyword>
<dbReference type="EMBL" id="CP002394">
    <property type="protein sequence ID" value="ADU28811.1"/>
    <property type="molecule type" value="Genomic_DNA"/>
</dbReference>
<organism evidence="11 12">
    <name type="scientific">Evansella cellulosilytica (strain ATCC 21833 / DSM 2522 / FERM P-1141 / JCM 9156 / N-4)</name>
    <name type="common">Bacillus cellulosilyticus</name>
    <dbReference type="NCBI Taxonomy" id="649639"/>
    <lineage>
        <taxon>Bacteria</taxon>
        <taxon>Bacillati</taxon>
        <taxon>Bacillota</taxon>
        <taxon>Bacilli</taxon>
        <taxon>Bacillales</taxon>
        <taxon>Bacillaceae</taxon>
        <taxon>Evansella</taxon>
    </lineage>
</organism>
<dbReference type="MEROPS" id="M17.010"/>
<dbReference type="Pfam" id="PF00883">
    <property type="entry name" value="Peptidase_M17"/>
    <property type="match status" value="1"/>
</dbReference>
<feature type="active site" evidence="8">
    <location>
        <position position="349"/>
    </location>
</feature>
<dbReference type="KEGG" id="bco:Bcell_0529"/>
<comment type="catalytic activity">
    <reaction evidence="2 8">
        <text>Release of an N-terminal amino acid, preferentially leucine, but not glutamic or aspartic acids.</text>
        <dbReference type="EC" id="3.4.11.10"/>
    </reaction>
</comment>
<keyword evidence="8" id="KW-0464">Manganese</keyword>
<accession>E6TXJ7</accession>
<dbReference type="RefSeq" id="WP_013487152.1">
    <property type="nucleotide sequence ID" value="NC_014829.1"/>
</dbReference>
<sequence length="495" mass="53812">MYQFIQENILNYETEAILYGVFQEESSSFHPFEEAFSNELSNLIELGELSPEAGHVCKLHPFNKAKARRIYFVGLGYKADITKDGIRKAFSKAFKQLAKDKVSNIALALDSLVQLPMSDTDAFEAIGEAQALAPFQLNTYHTKKLETTKLKEFTIIAERNHREKEVVDALKVGFALGEGANVARNLVNAPGNLMNATHLADYAKSLAEKHKLEIDILEKEDMEQLQMGALLAVNQGSTERQKFIVIRYQGKETWEDPVAIIGKGITFDTGGYSLKGKDGIIGMKMDMGGAASTLGAVDVIGKLKPNANVMAVIPATDNMISGSAFKPDDVIFSMSGKTIEVRNTDEEGRLVLADAITYAKKEGASEIIDIATLTGGVVVALGNEVTGVMTNNEGLLADVQRAANETGELMWQLPYFDLYKKQVRTSHIADLNNSPGRAGHAIMAGVFVGEFAGSTPWVHIDIAGTAMASSEHELGPKGPTGVMTRTLAKFVMNKK</sequence>
<evidence type="ECO:0000256" key="8">
    <source>
        <dbReference type="HAMAP-Rule" id="MF_00181"/>
    </source>
</evidence>
<keyword evidence="8" id="KW-0479">Metal-binding</keyword>
<comment type="catalytic activity">
    <reaction evidence="1 8">
        <text>Release of an N-terminal amino acid, Xaa-|-Yaa-, in which Xaa is preferably Leu, but may be other amino acids including Pro although not Arg or Lys, and Yaa may be Pro. Amino acid amides and methyl esters are also readily hydrolyzed, but rates on arylamides are exceedingly low.</text>
        <dbReference type="EC" id="3.4.11.1"/>
    </reaction>
</comment>
<name>E6TXJ7_EVAC2</name>
<evidence type="ECO:0000256" key="3">
    <source>
        <dbReference type="ARBA" id="ARBA00009528"/>
    </source>
</evidence>
<comment type="function">
    <text evidence="7 8">Presumably involved in the processing and regular turnover of intracellular proteins. Catalyzes the removal of unsubstituted N-terminal amino acids from various peptides.</text>
</comment>
<dbReference type="Pfam" id="PF02789">
    <property type="entry name" value="Peptidase_M17_N"/>
    <property type="match status" value="1"/>
</dbReference>
<dbReference type="NCBIfam" id="NF002074">
    <property type="entry name" value="PRK00913.1-4"/>
    <property type="match status" value="1"/>
</dbReference>
<feature type="binding site" evidence="8">
    <location>
        <position position="347"/>
    </location>
    <ligand>
        <name>Mn(2+)</name>
        <dbReference type="ChEBI" id="CHEBI:29035"/>
        <label>2</label>
    </ligand>
</feature>
<dbReference type="CDD" id="cd00433">
    <property type="entry name" value="Peptidase_M17"/>
    <property type="match status" value="1"/>
</dbReference>
<keyword evidence="12" id="KW-1185">Reference proteome</keyword>
<dbReference type="InterPro" id="IPR000819">
    <property type="entry name" value="Peptidase_M17_C"/>
</dbReference>
<dbReference type="STRING" id="649639.Bcell_0529"/>
<evidence type="ECO:0000259" key="10">
    <source>
        <dbReference type="Pfam" id="PF02789"/>
    </source>
</evidence>
<evidence type="ECO:0000256" key="2">
    <source>
        <dbReference type="ARBA" id="ARBA00000967"/>
    </source>
</evidence>
<feature type="binding site" evidence="8">
    <location>
        <position position="347"/>
    </location>
    <ligand>
        <name>Mn(2+)</name>
        <dbReference type="ChEBI" id="CHEBI:29035"/>
        <label>1</label>
    </ligand>
</feature>
<dbReference type="InterPro" id="IPR011356">
    <property type="entry name" value="Leucine_aapep/pepB"/>
</dbReference>
<keyword evidence="4 8" id="KW-0031">Aminopeptidase</keyword>
<feature type="binding site" evidence="8">
    <location>
        <position position="345"/>
    </location>
    <ligand>
        <name>Mn(2+)</name>
        <dbReference type="ChEBI" id="CHEBI:29035"/>
        <label>1</label>
    </ligand>
</feature>
<comment type="cofactor">
    <cofactor evidence="8">
        <name>Mn(2+)</name>
        <dbReference type="ChEBI" id="CHEBI:29035"/>
    </cofactor>
    <text evidence="8">Binds 2 manganese ions per subunit.</text>
</comment>
<evidence type="ECO:0000313" key="11">
    <source>
        <dbReference type="EMBL" id="ADU28811.1"/>
    </source>
</evidence>
<reference evidence="11 12" key="1">
    <citation type="submission" date="2010-12" db="EMBL/GenBank/DDBJ databases">
        <title>Complete sequence of Bacillus cellulosilyticus DSM 2522.</title>
        <authorList>
            <consortium name="US DOE Joint Genome Institute"/>
            <person name="Lucas S."/>
            <person name="Copeland A."/>
            <person name="Lapidus A."/>
            <person name="Cheng J.-F."/>
            <person name="Bruce D."/>
            <person name="Goodwin L."/>
            <person name="Pitluck S."/>
            <person name="Chertkov O."/>
            <person name="Detter J.C."/>
            <person name="Han C."/>
            <person name="Tapia R."/>
            <person name="Land M."/>
            <person name="Hauser L."/>
            <person name="Jeffries C."/>
            <person name="Kyrpides N."/>
            <person name="Ivanova N."/>
            <person name="Mikhailova N."/>
            <person name="Brumm P."/>
            <person name="Mead D."/>
            <person name="Woyke T."/>
        </authorList>
    </citation>
    <scope>NUCLEOTIDE SEQUENCE [LARGE SCALE GENOMIC DNA]</scope>
    <source>
        <strain evidence="12">ATCC 21833 / DSM 2522 / FERM P-1141 / JCM 9156 / N-4</strain>
    </source>
</reference>
<evidence type="ECO:0000256" key="7">
    <source>
        <dbReference type="ARBA" id="ARBA00049972"/>
    </source>
</evidence>
<evidence type="ECO:0000256" key="1">
    <source>
        <dbReference type="ARBA" id="ARBA00000135"/>
    </source>
</evidence>
<feature type="domain" description="Cytosol aminopeptidase" evidence="9">
    <location>
        <begin position="181"/>
        <end position="487"/>
    </location>
</feature>
<dbReference type="Gene3D" id="3.40.220.10">
    <property type="entry name" value="Leucine Aminopeptidase, subunit E, domain 1"/>
    <property type="match status" value="1"/>
</dbReference>
<dbReference type="GO" id="GO:0070006">
    <property type="term" value="F:metalloaminopeptidase activity"/>
    <property type="evidence" value="ECO:0007669"/>
    <property type="project" value="InterPro"/>
</dbReference>
<dbReference type="InterPro" id="IPR023042">
    <property type="entry name" value="Peptidase_M17_leu_NH2_pept"/>
</dbReference>
<dbReference type="PANTHER" id="PTHR11963:SF23">
    <property type="entry name" value="CYTOSOL AMINOPEPTIDASE"/>
    <property type="match status" value="1"/>
</dbReference>
<dbReference type="OrthoDB" id="9809354at2"/>
<comment type="similarity">
    <text evidence="3 8">Belongs to the peptidase M17 family.</text>
</comment>
<evidence type="ECO:0000259" key="9">
    <source>
        <dbReference type="Pfam" id="PF00883"/>
    </source>
</evidence>
<feature type="binding site" evidence="8">
    <location>
        <position position="268"/>
    </location>
    <ligand>
        <name>Mn(2+)</name>
        <dbReference type="ChEBI" id="CHEBI:29035"/>
        <label>2</label>
    </ligand>
</feature>
<gene>
    <name evidence="8" type="primary">pepA</name>
    <name evidence="11" type="ordered locus">Bcell_0529</name>
</gene>
<dbReference type="HAMAP" id="MF_00181">
    <property type="entry name" value="Cytosol_peptidase_M17"/>
    <property type="match status" value="1"/>
</dbReference>
<evidence type="ECO:0000256" key="6">
    <source>
        <dbReference type="ARBA" id="ARBA00022801"/>
    </source>
</evidence>
<feature type="binding site" evidence="8">
    <location>
        <position position="286"/>
    </location>
    <ligand>
        <name>Mn(2+)</name>
        <dbReference type="ChEBI" id="CHEBI:29035"/>
        <label>2</label>
    </ligand>
</feature>
<comment type="subcellular location">
    <subcellularLocation>
        <location evidence="8">Cytoplasm</location>
    </subcellularLocation>
</comment>
<evidence type="ECO:0000313" key="12">
    <source>
        <dbReference type="Proteomes" id="UP000001401"/>
    </source>
</evidence>
<feature type="binding site" evidence="8">
    <location>
        <position position="263"/>
    </location>
    <ligand>
        <name>Mn(2+)</name>
        <dbReference type="ChEBI" id="CHEBI:29035"/>
        <label>2</label>
    </ligand>
</feature>
<dbReference type="GO" id="GO:0005737">
    <property type="term" value="C:cytoplasm"/>
    <property type="evidence" value="ECO:0007669"/>
    <property type="project" value="UniProtKB-SubCell"/>
</dbReference>